<dbReference type="Pfam" id="PF05991">
    <property type="entry name" value="NYN_YacP"/>
    <property type="match status" value="1"/>
</dbReference>
<dbReference type="InterPro" id="IPR010298">
    <property type="entry name" value="YacP-like"/>
</dbReference>
<dbReference type="PANTHER" id="PTHR46035:SF1">
    <property type="entry name" value="TETRATRICOPEPTIDE REPEAT PROTEIN 4"/>
    <property type="match status" value="1"/>
</dbReference>
<keyword evidence="1" id="KW-0677">Repeat</keyword>
<dbReference type="InterPro" id="IPR019734">
    <property type="entry name" value="TPR_rpt"/>
</dbReference>
<protein>
    <recommendedName>
        <fullName evidence="6">Cns1/TTC4 wheel domain-containing protein</fullName>
    </recommendedName>
</protein>
<evidence type="ECO:0000259" key="6">
    <source>
        <dbReference type="Pfam" id="PF18972"/>
    </source>
</evidence>
<dbReference type="CDD" id="cd21377">
    <property type="entry name" value="CTWD_Cns1-like"/>
    <property type="match status" value="1"/>
</dbReference>
<dbReference type="EMBL" id="JALLBG020000058">
    <property type="protein sequence ID" value="KAL3769059.1"/>
    <property type="molecule type" value="Genomic_DNA"/>
</dbReference>
<dbReference type="PROSITE" id="PS50005">
    <property type="entry name" value="TPR"/>
    <property type="match status" value="1"/>
</dbReference>
<dbReference type="AlphaFoldDB" id="A0ABD3MYW0"/>
<dbReference type="SUPFAM" id="SSF48452">
    <property type="entry name" value="TPR-like"/>
    <property type="match status" value="1"/>
</dbReference>
<dbReference type="Gene3D" id="1.25.40.10">
    <property type="entry name" value="Tetratricopeptide repeat domain"/>
    <property type="match status" value="1"/>
</dbReference>
<gene>
    <name evidence="7" type="ORF">ACHAWU_008751</name>
</gene>
<dbReference type="InterPro" id="IPR011990">
    <property type="entry name" value="TPR-like_helical_dom_sf"/>
</dbReference>
<organism evidence="7 8">
    <name type="scientific">Discostella pseudostelligera</name>
    <dbReference type="NCBI Taxonomy" id="259834"/>
    <lineage>
        <taxon>Eukaryota</taxon>
        <taxon>Sar</taxon>
        <taxon>Stramenopiles</taxon>
        <taxon>Ochrophyta</taxon>
        <taxon>Bacillariophyta</taxon>
        <taxon>Coscinodiscophyceae</taxon>
        <taxon>Thalassiosirophycidae</taxon>
        <taxon>Stephanodiscales</taxon>
        <taxon>Stephanodiscaceae</taxon>
        <taxon>Discostella</taxon>
    </lineage>
</organism>
<dbReference type="SMART" id="SM00028">
    <property type="entry name" value="TPR"/>
    <property type="match status" value="2"/>
</dbReference>
<dbReference type="Proteomes" id="UP001530293">
    <property type="component" value="Unassembled WGS sequence"/>
</dbReference>
<accession>A0ABD3MYW0</accession>
<dbReference type="Pfam" id="PF18972">
    <property type="entry name" value="Wheel"/>
    <property type="match status" value="1"/>
</dbReference>
<evidence type="ECO:0000256" key="3">
    <source>
        <dbReference type="ARBA" id="ARBA00023602"/>
    </source>
</evidence>
<proteinExistence type="inferred from homology"/>
<evidence type="ECO:0000256" key="5">
    <source>
        <dbReference type="SAM" id="MobiDB-lite"/>
    </source>
</evidence>
<feature type="domain" description="Cns1/TTC4 wheel" evidence="6">
    <location>
        <begin position="649"/>
        <end position="713"/>
    </location>
</feature>
<feature type="region of interest" description="Disordered" evidence="5">
    <location>
        <begin position="1"/>
        <end position="36"/>
    </location>
</feature>
<evidence type="ECO:0000256" key="1">
    <source>
        <dbReference type="ARBA" id="ARBA00022737"/>
    </source>
</evidence>
<evidence type="ECO:0000313" key="7">
    <source>
        <dbReference type="EMBL" id="KAL3769059.1"/>
    </source>
</evidence>
<feature type="compositionally biased region" description="Pro residues" evidence="5">
    <location>
        <begin position="19"/>
        <end position="31"/>
    </location>
</feature>
<reference evidence="7 8" key="1">
    <citation type="submission" date="2024-10" db="EMBL/GenBank/DDBJ databases">
        <title>Updated reference genomes for cyclostephanoid diatoms.</title>
        <authorList>
            <person name="Roberts W.R."/>
            <person name="Alverson A.J."/>
        </authorList>
    </citation>
    <scope>NUCLEOTIDE SEQUENCE [LARGE SCALE GENOMIC DNA]</scope>
    <source>
        <strain evidence="7 8">AJA232-27</strain>
    </source>
</reference>
<dbReference type="InterPro" id="IPR044059">
    <property type="entry name" value="Csn1/TTC4_wheel"/>
</dbReference>
<keyword evidence="2 4" id="KW-0802">TPR repeat</keyword>
<dbReference type="PANTHER" id="PTHR46035">
    <property type="entry name" value="TETRATRICOPEPTIDE REPEAT PROTEIN 4"/>
    <property type="match status" value="1"/>
</dbReference>
<feature type="repeat" description="TPR" evidence="4">
    <location>
        <begin position="520"/>
        <end position="553"/>
    </location>
</feature>
<sequence>MGKGDGKQKRKKQSSTPSAAPPPVASTPPPLRVTNDINIPVKRQIQWAKMNQEYAKSQTSFKQNNIKKKTSYRKMLDEEEQQQVIDDKRRRNADVDWDVILSNGNGTSAGALMLVDGYNVIYQWPRLKKQMLNCNTQRARDLLVRDLEELHSIKGWRIECVFDGFGRKTSGPLGDSPGGDRVSMTDREFKRQDPGRGVRIVYSGVGASADSYIEQRCIDAKAVTQGLLSVSGGSLIVVSNDAMIRMVATGAGALCMTSDRLVDELKAVKKITEYRVEAALAMVNGGYVRPEGLRNKRLNLTMSSSDDDDANKQALLASLKATKEKWDAEAADSPDGPDETDALLSHAISMALEQGKGWSSPEERERYLETLLDDDFIPPLFATTQEELDKTGLKDAFMALNNEGETPGKKMLEFRKKGNDSVGWGRKNVAKNMTYYRDAVNHYYEAYHWANRIVPKDDDYVPTPEELAADEGDQYFTQKELDEIRSIICSNCALAHMCLKNWGYVRDEAKKAVSFNSNNIKAWYRLAKAYQMLHDWEEAGNAIDRGLEIEGDNKELLELQKKLGDKVRKARILRQQRERARAERTSRIKEVWRYCKEENISLGRVSLVATVKDDEDDEEGAEKMESRWHHHYPHSGQLPKVDQEGGGWTWPVLFVYPSHHQSDFIEHFGEDEIVAMRMAHMFPEQEDDCADTEMPWDYNNEFRCSNLAVYFEVHCVTSDVNNKEKPVIHPDSVERLKDQGAAMRFYESSRALKGDEGPEMATVARCMERKHLHHQRKAWVKKHGSLWAKPPPCPIMQVHPGATLGQVLRDKNMVVPNFLVTILLFPVDHPAHEEFLKEHNCIGMVEPQEV</sequence>
<keyword evidence="8" id="KW-1185">Reference proteome</keyword>
<evidence type="ECO:0000256" key="2">
    <source>
        <dbReference type="ARBA" id="ARBA00022803"/>
    </source>
</evidence>
<evidence type="ECO:0000256" key="4">
    <source>
        <dbReference type="PROSITE-ProRule" id="PRU00339"/>
    </source>
</evidence>
<comment type="caution">
    <text evidence="7">The sequence shown here is derived from an EMBL/GenBank/DDBJ whole genome shotgun (WGS) entry which is preliminary data.</text>
</comment>
<name>A0ABD3MYW0_9STRA</name>
<evidence type="ECO:0000313" key="8">
    <source>
        <dbReference type="Proteomes" id="UP001530293"/>
    </source>
</evidence>
<comment type="similarity">
    <text evidence="3">Belongs to the TTC4 family.</text>
</comment>